<dbReference type="InterPro" id="IPR010080">
    <property type="entry name" value="Thioester_reductase-like_dom"/>
</dbReference>
<name>A0A6B3QVB0_STRTE</name>
<sequence>MASSPISDDLRLPAEIDASALTDVPEGPPERILLTGATGFLGGFLLADLLDATDARIHCLVRADSAAQARERLAGQLRARDVPEHHMSRVDVVPGSLAKPRLGLTDEEFSGLSRGIDVIYHCGAWVNLLASYPILRGCNVSGTLEILRLATRTRRIPVHYISTMGVIPAARGAGTGVSGYCATKWVAEQLVAQAADRGSPTMVHRPGVILADSRTGLVGKSDWFLHLTTASIRAGCAPDHPGLLPVGTVDFTSRAIVDLSLSRRARGQVFHVIDPEPLPFRSYFQGFADAGVDLPLVPFDTWLERLRDLGDAVPRSTLRLAGETLRQMIPAPGQDTAGPTAVSAHRTPPVLDSDYFRRMLAFLSRDAVLPAR</sequence>
<evidence type="ECO:0000256" key="2">
    <source>
        <dbReference type="ARBA" id="ARBA00022553"/>
    </source>
</evidence>
<gene>
    <name evidence="4" type="ORF">GUR47_29940</name>
</gene>
<feature type="domain" description="Thioester reductase (TE)" evidence="3">
    <location>
        <begin position="34"/>
        <end position="256"/>
    </location>
</feature>
<evidence type="ECO:0000256" key="1">
    <source>
        <dbReference type="ARBA" id="ARBA00022450"/>
    </source>
</evidence>
<dbReference type="AlphaFoldDB" id="A0A6B3QVB0"/>
<evidence type="ECO:0000259" key="3">
    <source>
        <dbReference type="Pfam" id="PF07993"/>
    </source>
</evidence>
<reference evidence="4" key="1">
    <citation type="journal article" date="2020" name="Microorganisms">
        <title>Isolation, Genomic and Metabolomic Characterization of Streptomyces tendae VITAKN with Quorum Sensing Inhibitory Activity from Southern India.</title>
        <authorList>
            <person name="Ishaque N.M."/>
            <person name="Burgsdorf I."/>
            <person name="Limlingan Malit J.J."/>
            <person name="Saha S."/>
            <person name="Teta R."/>
            <person name="Ewe D."/>
            <person name="Kannabiran K."/>
            <person name="Hrouzek P."/>
            <person name="Steindler L."/>
            <person name="Costantino V."/>
            <person name="Saurav K."/>
        </authorList>
    </citation>
    <scope>NUCLEOTIDE SEQUENCE</scope>
    <source>
        <strain evidence="4">VITAKN</strain>
    </source>
</reference>
<evidence type="ECO:0000313" key="4">
    <source>
        <dbReference type="EMBL" id="NEV90857.1"/>
    </source>
</evidence>
<dbReference type="InterPro" id="IPR013120">
    <property type="entry name" value="FAR_NAD-bd"/>
</dbReference>
<dbReference type="SUPFAM" id="SSF51735">
    <property type="entry name" value="NAD(P)-binding Rossmann-fold domains"/>
    <property type="match status" value="1"/>
</dbReference>
<accession>A0A6B3QVB0</accession>
<dbReference type="EMBL" id="JAAIFS010000007">
    <property type="protein sequence ID" value="NEV90857.1"/>
    <property type="molecule type" value="Genomic_DNA"/>
</dbReference>
<proteinExistence type="predicted"/>
<dbReference type="InterPro" id="IPR036291">
    <property type="entry name" value="NAD(P)-bd_dom_sf"/>
</dbReference>
<keyword evidence="2" id="KW-0597">Phosphoprotein</keyword>
<dbReference type="CDD" id="cd05235">
    <property type="entry name" value="SDR_e1"/>
    <property type="match status" value="1"/>
</dbReference>
<organism evidence="4">
    <name type="scientific">Streptomyces tendae</name>
    <dbReference type="NCBI Taxonomy" id="1932"/>
    <lineage>
        <taxon>Bacteria</taxon>
        <taxon>Bacillati</taxon>
        <taxon>Actinomycetota</taxon>
        <taxon>Actinomycetes</taxon>
        <taxon>Kitasatosporales</taxon>
        <taxon>Streptomycetaceae</taxon>
        <taxon>Streptomyces</taxon>
    </lineage>
</organism>
<dbReference type="Gene3D" id="3.40.50.720">
    <property type="entry name" value="NAD(P)-binding Rossmann-like Domain"/>
    <property type="match status" value="1"/>
</dbReference>
<comment type="caution">
    <text evidence="4">The sequence shown here is derived from an EMBL/GenBank/DDBJ whole genome shotgun (WGS) entry which is preliminary data.</text>
</comment>
<dbReference type="Pfam" id="PF07993">
    <property type="entry name" value="NAD_binding_4"/>
    <property type="match status" value="1"/>
</dbReference>
<protein>
    <submittedName>
        <fullName evidence="4">NAD-dependent epimerase/dehydratase family protein</fullName>
    </submittedName>
</protein>
<dbReference type="NCBIfam" id="TIGR01746">
    <property type="entry name" value="Thioester-redct"/>
    <property type="match status" value="1"/>
</dbReference>
<dbReference type="PANTHER" id="PTHR44845">
    <property type="entry name" value="CARRIER DOMAIN-CONTAINING PROTEIN"/>
    <property type="match status" value="1"/>
</dbReference>
<dbReference type="RefSeq" id="WP_164460319.1">
    <property type="nucleotide sequence ID" value="NZ_JAAIFS010000007.1"/>
</dbReference>
<dbReference type="PANTHER" id="PTHR44845:SF6">
    <property type="entry name" value="BETA-ALANINE-ACTIVATING ENZYME"/>
    <property type="match status" value="1"/>
</dbReference>
<keyword evidence="1" id="KW-0596">Phosphopantetheine</keyword>